<name>A0A8H7VJH2_9FUNG</name>
<dbReference type="Pfam" id="PF02146">
    <property type="entry name" value="SIR2"/>
    <property type="match status" value="1"/>
</dbReference>
<feature type="binding site" evidence="4">
    <location>
        <position position="254"/>
    </location>
    <ligand>
        <name>Zn(2+)</name>
        <dbReference type="ChEBI" id="CHEBI:29105"/>
    </ligand>
</feature>
<dbReference type="SUPFAM" id="SSF52467">
    <property type="entry name" value="DHS-like NAD/FAD-binding domain"/>
    <property type="match status" value="1"/>
</dbReference>
<evidence type="ECO:0000259" key="5">
    <source>
        <dbReference type="PROSITE" id="PS50305"/>
    </source>
</evidence>
<dbReference type="PANTHER" id="PTHR11085">
    <property type="entry name" value="NAD-DEPENDENT PROTEIN DEACYLASE SIRTUIN-5, MITOCHONDRIAL-RELATED"/>
    <property type="match status" value="1"/>
</dbReference>
<dbReference type="InterPro" id="IPR029035">
    <property type="entry name" value="DHS-like_NAD/FAD-binding_dom"/>
</dbReference>
<dbReference type="InterPro" id="IPR026590">
    <property type="entry name" value="Ssirtuin_cat_dom"/>
</dbReference>
<dbReference type="OrthoDB" id="424302at2759"/>
<sequence>MVRVSPIIHLQRCSAVQSIPAASKVWSATIKIPELKTTEVSSTIPDIQDNLDDAARLVTDFLTVHKGRTLVLTGAEQFISGISTDSGIPDYRGNEGTYVKNPKHRPILFQELVSSDIFRKRYWARGFMGWGEMSKARPNPSHDVLAWLMQENYIVDLITQNVDYLHRRAATTLDHQGDSDQIIELHGTLFRVECLDCQSTYGREDYQRRLFSRNPSWAKILTSGVKPKINPDGDVELPDDISYADFDIPPCIRCSSRRMKPQVVFFGENIKQHVTSAAENKVKQADAVLVIGSSLATYSSYRLVRLANELKKPVGIICKGSTRADALASWKIGMGCTPVLQRVQQQLSEQQKHYE</sequence>
<evidence type="ECO:0000313" key="7">
    <source>
        <dbReference type="Proteomes" id="UP000646827"/>
    </source>
</evidence>
<evidence type="ECO:0000256" key="2">
    <source>
        <dbReference type="ARBA" id="ARBA00022679"/>
    </source>
</evidence>
<dbReference type="AlphaFoldDB" id="A0A8H7VJH2"/>
<proteinExistence type="inferred from homology"/>
<dbReference type="Gene3D" id="3.30.1600.10">
    <property type="entry name" value="SIR2/SIRT2 'Small Domain"/>
    <property type="match status" value="1"/>
</dbReference>
<dbReference type="Proteomes" id="UP000646827">
    <property type="component" value="Unassembled WGS sequence"/>
</dbReference>
<dbReference type="GO" id="GO:0046872">
    <property type="term" value="F:metal ion binding"/>
    <property type="evidence" value="ECO:0007669"/>
    <property type="project" value="UniProtKB-KW"/>
</dbReference>
<protein>
    <recommendedName>
        <fullName evidence="5">Deacetylase sirtuin-type domain-containing protein</fullName>
    </recommendedName>
</protein>
<feature type="binding site" evidence="4">
    <location>
        <position position="194"/>
    </location>
    <ligand>
        <name>Zn(2+)</name>
        <dbReference type="ChEBI" id="CHEBI:29105"/>
    </ligand>
</feature>
<dbReference type="PANTHER" id="PTHR11085:SF10">
    <property type="entry name" value="NAD-DEPENDENT PROTEIN DEACYLASE SIRTUIN-5, MITOCHONDRIAL-RELATED"/>
    <property type="match status" value="1"/>
</dbReference>
<dbReference type="InterPro" id="IPR050134">
    <property type="entry name" value="NAD-dep_sirtuin_deacylases"/>
</dbReference>
<evidence type="ECO:0000256" key="1">
    <source>
        <dbReference type="ARBA" id="ARBA00006924"/>
    </source>
</evidence>
<dbReference type="Gene3D" id="3.40.50.1220">
    <property type="entry name" value="TPP-binding domain"/>
    <property type="match status" value="1"/>
</dbReference>
<comment type="similarity">
    <text evidence="1">Belongs to the sirtuin family. Class I subfamily.</text>
</comment>
<organism evidence="6 7">
    <name type="scientific">Circinella minor</name>
    <dbReference type="NCBI Taxonomy" id="1195481"/>
    <lineage>
        <taxon>Eukaryota</taxon>
        <taxon>Fungi</taxon>
        <taxon>Fungi incertae sedis</taxon>
        <taxon>Mucoromycota</taxon>
        <taxon>Mucoromycotina</taxon>
        <taxon>Mucoromycetes</taxon>
        <taxon>Mucorales</taxon>
        <taxon>Lichtheimiaceae</taxon>
        <taxon>Circinella</taxon>
    </lineage>
</organism>
<dbReference type="PROSITE" id="PS50305">
    <property type="entry name" value="SIRTUIN"/>
    <property type="match status" value="1"/>
</dbReference>
<evidence type="ECO:0000256" key="3">
    <source>
        <dbReference type="ARBA" id="ARBA00023027"/>
    </source>
</evidence>
<feature type="domain" description="Deacetylase sirtuin-type" evidence="5">
    <location>
        <begin position="44"/>
        <end position="350"/>
    </location>
</feature>
<dbReference type="InterPro" id="IPR003000">
    <property type="entry name" value="Sirtuin"/>
</dbReference>
<evidence type="ECO:0000313" key="6">
    <source>
        <dbReference type="EMBL" id="KAG2221182.1"/>
    </source>
</evidence>
<dbReference type="EMBL" id="JAEPRB010000117">
    <property type="protein sequence ID" value="KAG2221182.1"/>
    <property type="molecule type" value="Genomic_DNA"/>
</dbReference>
<feature type="binding site" evidence="4">
    <location>
        <position position="251"/>
    </location>
    <ligand>
        <name>Zn(2+)</name>
        <dbReference type="ChEBI" id="CHEBI:29105"/>
    </ligand>
</feature>
<feature type="binding site" evidence="4">
    <location>
        <position position="197"/>
    </location>
    <ligand>
        <name>Zn(2+)</name>
        <dbReference type="ChEBI" id="CHEBI:29105"/>
    </ligand>
</feature>
<gene>
    <name evidence="6" type="ORF">INT45_007759</name>
</gene>
<dbReference type="InterPro" id="IPR026591">
    <property type="entry name" value="Sirtuin_cat_small_dom_sf"/>
</dbReference>
<keyword evidence="2" id="KW-0808">Transferase</keyword>
<dbReference type="GO" id="GO:0017136">
    <property type="term" value="F:histone deacetylase activity, NAD-dependent"/>
    <property type="evidence" value="ECO:0007669"/>
    <property type="project" value="TreeGrafter"/>
</dbReference>
<keyword evidence="7" id="KW-1185">Reference proteome</keyword>
<accession>A0A8H7VJH2</accession>
<comment type="caution">
    <text evidence="6">The sequence shown here is derived from an EMBL/GenBank/DDBJ whole genome shotgun (WGS) entry which is preliminary data.</text>
</comment>
<keyword evidence="4" id="KW-0479">Metal-binding</keyword>
<keyword evidence="3" id="KW-0520">NAD</keyword>
<feature type="active site" description="Proton acceptor" evidence="4">
    <location>
        <position position="186"/>
    </location>
</feature>
<reference evidence="6 7" key="1">
    <citation type="submission" date="2020-12" db="EMBL/GenBank/DDBJ databases">
        <title>Metabolic potential, ecology and presence of endohyphal bacteria is reflected in genomic diversity of Mucoromycotina.</title>
        <authorList>
            <person name="Muszewska A."/>
            <person name="Okrasinska A."/>
            <person name="Steczkiewicz K."/>
            <person name="Drgas O."/>
            <person name="Orlowska M."/>
            <person name="Perlinska-Lenart U."/>
            <person name="Aleksandrzak-Piekarczyk T."/>
            <person name="Szatraj K."/>
            <person name="Zielenkiewicz U."/>
            <person name="Pilsyk S."/>
            <person name="Malc E."/>
            <person name="Mieczkowski P."/>
            <person name="Kruszewska J.S."/>
            <person name="Biernat P."/>
            <person name="Pawlowska J."/>
        </authorList>
    </citation>
    <scope>NUCLEOTIDE SEQUENCE [LARGE SCALE GENOMIC DNA]</scope>
    <source>
        <strain evidence="6 7">CBS 142.35</strain>
    </source>
</reference>
<keyword evidence="4" id="KW-0862">Zinc</keyword>
<evidence type="ECO:0000256" key="4">
    <source>
        <dbReference type="PROSITE-ProRule" id="PRU00236"/>
    </source>
</evidence>
<dbReference type="GO" id="GO:0070403">
    <property type="term" value="F:NAD+ binding"/>
    <property type="evidence" value="ECO:0007669"/>
    <property type="project" value="InterPro"/>
</dbReference>